<name>A0A6M0SDU4_9CYAN</name>
<protein>
    <recommendedName>
        <fullName evidence="1">Transposase IS66 central domain-containing protein</fullName>
    </recommendedName>
</protein>
<evidence type="ECO:0000259" key="1">
    <source>
        <dbReference type="Pfam" id="PF03050"/>
    </source>
</evidence>
<comment type="caution">
    <text evidence="2">The sequence shown here is derived from an EMBL/GenBank/DDBJ whole genome shotgun (WGS) entry which is preliminary data.</text>
</comment>
<proteinExistence type="predicted"/>
<sequence>MGRLRNEMSEALSDPVTTAKAYVQAQSVLHTDETSFPQGNRDGRNPKQTKGFLWGLVTPLVSFFQVVLSRSQKTAKELIGESYRGIVTSDRYIVPMVGLHWSNDKCVGHISNEI</sequence>
<evidence type="ECO:0000313" key="3">
    <source>
        <dbReference type="Proteomes" id="UP000473574"/>
    </source>
</evidence>
<reference evidence="2 3" key="1">
    <citation type="journal article" date="2020" name="Microb. Ecol.">
        <title>Ecogenomics of the Marine Benthic Filamentous Cyanobacterium Adonisia.</title>
        <authorList>
            <person name="Walter J.M."/>
            <person name="Coutinho F.H."/>
            <person name="Leomil L."/>
            <person name="Hargreaves P.I."/>
            <person name="Campeao M.E."/>
            <person name="Vieira V.V."/>
            <person name="Silva B.S."/>
            <person name="Fistarol G.O."/>
            <person name="Salomon P.S."/>
            <person name="Sawabe T."/>
            <person name="Mino S."/>
            <person name="Hosokawa M."/>
            <person name="Miyashita H."/>
            <person name="Maruyama F."/>
            <person name="van Verk M.C."/>
            <person name="Dutilh B.E."/>
            <person name="Thompson C.C."/>
            <person name="Thompson F.L."/>
        </authorList>
    </citation>
    <scope>NUCLEOTIDE SEQUENCE [LARGE SCALE GENOMIC DNA]</scope>
    <source>
        <strain evidence="2 3">CCMR0082</strain>
    </source>
</reference>
<dbReference type="InterPro" id="IPR004291">
    <property type="entry name" value="Transposase_IS66_central"/>
</dbReference>
<dbReference type="RefSeq" id="WP_163669052.1">
    <property type="nucleotide sequence ID" value="NZ_QZCE01000002.1"/>
</dbReference>
<accession>A0A6M0SDU4</accession>
<organism evidence="2 3">
    <name type="scientific">Adonisia turfae CCMR0082</name>
    <dbReference type="NCBI Taxonomy" id="2304604"/>
    <lineage>
        <taxon>Bacteria</taxon>
        <taxon>Bacillati</taxon>
        <taxon>Cyanobacteriota</taxon>
        <taxon>Adonisia</taxon>
        <taxon>Adonisia turfae</taxon>
    </lineage>
</organism>
<feature type="domain" description="Transposase IS66 central" evidence="1">
    <location>
        <begin position="3"/>
        <end position="92"/>
    </location>
</feature>
<dbReference type="Pfam" id="PF03050">
    <property type="entry name" value="DDE_Tnp_IS66"/>
    <property type="match status" value="1"/>
</dbReference>
<dbReference type="Proteomes" id="UP000473574">
    <property type="component" value="Unassembled WGS sequence"/>
</dbReference>
<gene>
    <name evidence="2" type="ORF">D0962_28630</name>
</gene>
<dbReference type="AlphaFoldDB" id="A0A6M0SDU4"/>
<dbReference type="EMBL" id="QZCE01000002">
    <property type="protein sequence ID" value="NEZ66677.1"/>
    <property type="molecule type" value="Genomic_DNA"/>
</dbReference>
<evidence type="ECO:0000313" key="2">
    <source>
        <dbReference type="EMBL" id="NEZ66677.1"/>
    </source>
</evidence>